<keyword evidence="3 10" id="KW-0716">Sensory transduction</keyword>
<sequence length="379" mass="43902">MAQKKQLKNIAKCRKRLKLVTMALGIWPQKNPNTNFYCIQSYIVVVYLVIVYSAVLNFMYQNRHSFTIVLKGASLSLSFSIVTLKVVVFIYRRKKLREVEDIMEEILKSQLRKSDELVTTMLGPLDYFAKHISFGIFFCGYAIGTVLYSFPIISLVKQHINNVHPKKYTTPYPTIYPYEIVGGSTLWWAHFAFESILSFVFCSIGTCTDNLFGYYCSHIMSQFRALNYEMENIKLDDQLKNNIKDIVIRHHKLINCCELLMEIYGEIVIVLLITTALILCCLVFQISQMTQITIGQVIWFTVYICYKLSQALIYAWAGEKVIEESEKFRMAIYTCSWETQYRRDLGKYLIIMMSQRPVSFTACGIVSVDAKLFTSVSEL</sequence>
<dbReference type="Pfam" id="PF02949">
    <property type="entry name" value="7tm_6"/>
    <property type="match status" value="1"/>
</dbReference>
<feature type="transmembrane region" description="Helical" evidence="10">
    <location>
        <begin position="132"/>
        <end position="156"/>
    </location>
</feature>
<reference evidence="11" key="1">
    <citation type="journal article" date="2018" name="Front. Physiol.">
        <title>Differential Expression Analysis of Olfactory Genes Based on a Combination of Sequencing Platforms and Behavioral Investigations in Aphidius gifuensis.</title>
        <authorList>
            <person name="Fan J."/>
            <person name="Zhang Q."/>
            <person name="Xu Q."/>
            <person name="Xue W."/>
            <person name="Han Z."/>
            <person name="Sun J."/>
            <person name="Chen J."/>
        </authorList>
    </citation>
    <scope>NUCLEOTIDE SEQUENCE</scope>
</reference>
<evidence type="ECO:0000256" key="1">
    <source>
        <dbReference type="ARBA" id="ARBA00004651"/>
    </source>
</evidence>
<evidence type="ECO:0000256" key="5">
    <source>
        <dbReference type="ARBA" id="ARBA00022725"/>
    </source>
</evidence>
<dbReference type="InterPro" id="IPR004117">
    <property type="entry name" value="7tm6_olfct_rcpt"/>
</dbReference>
<keyword evidence="8 10" id="KW-0675">Receptor</keyword>
<organism evidence="11">
    <name type="scientific">Aphidius gifuensis</name>
    <name type="common">Parasitoid wasp</name>
    <dbReference type="NCBI Taxonomy" id="684658"/>
    <lineage>
        <taxon>Eukaryota</taxon>
        <taxon>Metazoa</taxon>
        <taxon>Ecdysozoa</taxon>
        <taxon>Arthropoda</taxon>
        <taxon>Hexapoda</taxon>
        <taxon>Insecta</taxon>
        <taxon>Pterygota</taxon>
        <taxon>Neoptera</taxon>
        <taxon>Endopterygota</taxon>
        <taxon>Hymenoptera</taxon>
        <taxon>Apocrita</taxon>
        <taxon>Ichneumonoidea</taxon>
        <taxon>Braconidae</taxon>
        <taxon>Aphidiinae</taxon>
        <taxon>Aphidius</taxon>
    </lineage>
</organism>
<dbReference type="AlphaFoldDB" id="A0A3S9LWB6"/>
<dbReference type="OrthoDB" id="8185860at2759"/>
<evidence type="ECO:0000256" key="9">
    <source>
        <dbReference type="ARBA" id="ARBA00023224"/>
    </source>
</evidence>
<evidence type="ECO:0000256" key="6">
    <source>
        <dbReference type="ARBA" id="ARBA00022989"/>
    </source>
</evidence>
<evidence type="ECO:0000256" key="3">
    <source>
        <dbReference type="ARBA" id="ARBA00022606"/>
    </source>
</evidence>
<feature type="transmembrane region" description="Helical" evidence="10">
    <location>
        <begin position="298"/>
        <end position="317"/>
    </location>
</feature>
<protein>
    <recommendedName>
        <fullName evidence="10">Odorant receptor</fullName>
    </recommendedName>
</protein>
<evidence type="ECO:0000256" key="7">
    <source>
        <dbReference type="ARBA" id="ARBA00023136"/>
    </source>
</evidence>
<keyword evidence="4 10" id="KW-0812">Transmembrane</keyword>
<evidence type="ECO:0000256" key="4">
    <source>
        <dbReference type="ARBA" id="ARBA00022692"/>
    </source>
</evidence>
<comment type="caution">
    <text evidence="10">Lacks conserved residue(s) required for the propagation of feature annotation.</text>
</comment>
<keyword evidence="2" id="KW-1003">Cell membrane</keyword>
<keyword evidence="9 10" id="KW-0807">Transducer</keyword>
<feature type="transmembrane region" description="Helical" evidence="10">
    <location>
        <begin position="39"/>
        <end position="60"/>
    </location>
</feature>
<keyword evidence="5 10" id="KW-0552">Olfaction</keyword>
<proteinExistence type="evidence at transcript level"/>
<dbReference type="GO" id="GO:0005886">
    <property type="term" value="C:plasma membrane"/>
    <property type="evidence" value="ECO:0007669"/>
    <property type="project" value="UniProtKB-SubCell"/>
</dbReference>
<accession>A0A3S9LWB6</accession>
<name>A0A3S9LWB6_APHGI</name>
<dbReference type="GO" id="GO:0004984">
    <property type="term" value="F:olfactory receptor activity"/>
    <property type="evidence" value="ECO:0007669"/>
    <property type="project" value="InterPro"/>
</dbReference>
<evidence type="ECO:0000256" key="10">
    <source>
        <dbReference type="RuleBase" id="RU351113"/>
    </source>
</evidence>
<evidence type="ECO:0000256" key="8">
    <source>
        <dbReference type="ARBA" id="ARBA00023170"/>
    </source>
</evidence>
<dbReference type="GO" id="GO:0007165">
    <property type="term" value="P:signal transduction"/>
    <property type="evidence" value="ECO:0007669"/>
    <property type="project" value="UniProtKB-KW"/>
</dbReference>
<dbReference type="PANTHER" id="PTHR21137:SF35">
    <property type="entry name" value="ODORANT RECEPTOR 19A-RELATED"/>
    <property type="match status" value="1"/>
</dbReference>
<dbReference type="GO" id="GO:0005549">
    <property type="term" value="F:odorant binding"/>
    <property type="evidence" value="ECO:0007669"/>
    <property type="project" value="InterPro"/>
</dbReference>
<dbReference type="PANTHER" id="PTHR21137">
    <property type="entry name" value="ODORANT RECEPTOR"/>
    <property type="match status" value="1"/>
</dbReference>
<feature type="transmembrane region" description="Helical" evidence="10">
    <location>
        <begin position="72"/>
        <end position="91"/>
    </location>
</feature>
<comment type="similarity">
    <text evidence="10">Belongs to the insect chemoreceptor superfamily. Heteromeric odorant receptor channel (TC 1.A.69) family.</text>
</comment>
<evidence type="ECO:0000256" key="2">
    <source>
        <dbReference type="ARBA" id="ARBA00022475"/>
    </source>
</evidence>
<evidence type="ECO:0000313" key="11">
    <source>
        <dbReference type="EMBL" id="AZQ24947.1"/>
    </source>
</evidence>
<comment type="subcellular location">
    <subcellularLocation>
        <location evidence="1 10">Cell membrane</location>
        <topology evidence="1 10">Multi-pass membrane protein</topology>
    </subcellularLocation>
</comment>
<feature type="transmembrane region" description="Helical" evidence="10">
    <location>
        <begin position="267"/>
        <end position="286"/>
    </location>
</feature>
<dbReference type="EMBL" id="MK049006">
    <property type="protein sequence ID" value="AZQ24947.1"/>
    <property type="molecule type" value="mRNA"/>
</dbReference>
<keyword evidence="7 10" id="KW-0472">Membrane</keyword>
<keyword evidence="6 10" id="KW-1133">Transmembrane helix</keyword>